<evidence type="ECO:0000313" key="2">
    <source>
        <dbReference type="EMBL" id="VHO00462.1"/>
    </source>
</evidence>
<reference evidence="2 3" key="1">
    <citation type="submission" date="2019-04" db="EMBL/GenBank/DDBJ databases">
        <authorList>
            <person name="Seth-Smith MB H."/>
            <person name="Seth-Smith H."/>
        </authorList>
    </citation>
    <scope>NUCLEOTIDE SEQUENCE [LARGE SCALE GENOMIC DNA]</scope>
    <source>
        <strain evidence="2">USB-603019</strain>
    </source>
</reference>
<keyword evidence="1" id="KW-0812">Transmembrane</keyword>
<proteinExistence type="predicted"/>
<dbReference type="AlphaFoldDB" id="A0A5E3ZWL0"/>
<evidence type="ECO:0000313" key="3">
    <source>
        <dbReference type="Proteomes" id="UP000324288"/>
    </source>
</evidence>
<dbReference type="Proteomes" id="UP000324288">
    <property type="component" value="Chromosome"/>
</dbReference>
<accession>A0A5E3ZWL0</accession>
<keyword evidence="1" id="KW-0472">Membrane</keyword>
<evidence type="ECO:0000256" key="1">
    <source>
        <dbReference type="SAM" id="Phobius"/>
    </source>
</evidence>
<gene>
    <name evidence="2" type="ORF">LC603019_00766</name>
</gene>
<dbReference type="EMBL" id="LR584267">
    <property type="protein sequence ID" value="VHO00462.1"/>
    <property type="molecule type" value="Genomic_DNA"/>
</dbReference>
<protein>
    <submittedName>
        <fullName evidence="2">Uncharacterized protein</fullName>
    </submittedName>
</protein>
<feature type="transmembrane region" description="Helical" evidence="1">
    <location>
        <begin position="87"/>
        <end position="107"/>
    </location>
</feature>
<keyword evidence="3" id="KW-1185">Reference proteome</keyword>
<feature type="transmembrane region" description="Helical" evidence="1">
    <location>
        <begin position="58"/>
        <end position="75"/>
    </location>
</feature>
<sequence length="108" mass="11976">MLMFISMRGVSLDRPTNTRVTAREFIPVYVQYLLITWLGVAFLYWGIALATGYATDRFCLILTTCLCAVAVIGAAATYNKGSLHSPITWGITTSLLLMEIIFIIATYT</sequence>
<keyword evidence="1" id="KW-1133">Transmembrane helix</keyword>
<organism evidence="2 3">
    <name type="scientific">Lawsonella clevelandensis</name>
    <dbReference type="NCBI Taxonomy" id="1528099"/>
    <lineage>
        <taxon>Bacteria</taxon>
        <taxon>Bacillati</taxon>
        <taxon>Actinomycetota</taxon>
        <taxon>Actinomycetes</taxon>
        <taxon>Mycobacteriales</taxon>
        <taxon>Lawsonellaceae</taxon>
        <taxon>Lawsonella</taxon>
    </lineage>
</organism>
<name>A0A5E3ZWL0_9ACTN</name>
<feature type="transmembrane region" description="Helical" evidence="1">
    <location>
        <begin position="29"/>
        <end position="51"/>
    </location>
</feature>